<evidence type="ECO:0000313" key="6">
    <source>
        <dbReference type="Proteomes" id="UP001153069"/>
    </source>
</evidence>
<comment type="caution">
    <text evidence="5">The sequence shown here is derived from an EMBL/GenBank/DDBJ whole genome shotgun (WGS) entry which is preliminary data.</text>
</comment>
<keyword evidence="6" id="KW-1185">Reference proteome</keyword>
<evidence type="ECO:0000256" key="1">
    <source>
        <dbReference type="ARBA" id="ARBA00012346"/>
    </source>
</evidence>
<proteinExistence type="predicted"/>
<feature type="binding site" evidence="4">
    <location>
        <position position="133"/>
    </location>
    <ligand>
        <name>substrate</name>
    </ligand>
</feature>
<evidence type="ECO:0000256" key="2">
    <source>
        <dbReference type="ARBA" id="ARBA00023239"/>
    </source>
</evidence>
<dbReference type="Gene3D" id="3.10.490.10">
    <property type="entry name" value="Gamma-glutamyl cyclotransferase-like"/>
    <property type="match status" value="1"/>
</dbReference>
<dbReference type="EC" id="4.3.2.9" evidence="1"/>
<organism evidence="5 6">
    <name type="scientific">Seminavis robusta</name>
    <dbReference type="NCBI Taxonomy" id="568900"/>
    <lineage>
        <taxon>Eukaryota</taxon>
        <taxon>Sar</taxon>
        <taxon>Stramenopiles</taxon>
        <taxon>Ochrophyta</taxon>
        <taxon>Bacillariophyta</taxon>
        <taxon>Bacillariophyceae</taxon>
        <taxon>Bacillariophycidae</taxon>
        <taxon>Naviculales</taxon>
        <taxon>Naviculaceae</taxon>
        <taxon>Seminavis</taxon>
    </lineage>
</organism>
<dbReference type="InterPro" id="IPR036568">
    <property type="entry name" value="GGCT-like_sf"/>
</dbReference>
<feature type="active site" description="Proton acceptor" evidence="3">
    <location>
        <position position="85"/>
    </location>
</feature>
<dbReference type="CDD" id="cd06661">
    <property type="entry name" value="GGCT_like"/>
    <property type="match status" value="1"/>
</dbReference>
<evidence type="ECO:0000256" key="3">
    <source>
        <dbReference type="PIRSR" id="PIRSR617939-1"/>
    </source>
</evidence>
<dbReference type="AlphaFoldDB" id="A0A9N8HPM8"/>
<evidence type="ECO:0000313" key="5">
    <source>
        <dbReference type="EMBL" id="CAB9522818.1"/>
    </source>
</evidence>
<dbReference type="GO" id="GO:0003839">
    <property type="term" value="F:gamma-glutamylcyclotransferase activity"/>
    <property type="evidence" value="ECO:0007669"/>
    <property type="project" value="UniProtKB-EC"/>
</dbReference>
<accession>A0A9N8HPM8</accession>
<reference evidence="5" key="1">
    <citation type="submission" date="2020-06" db="EMBL/GenBank/DDBJ databases">
        <authorList>
            <consortium name="Plant Systems Biology data submission"/>
        </authorList>
    </citation>
    <scope>NUCLEOTIDE SEQUENCE</scope>
    <source>
        <strain evidence="5">D6</strain>
    </source>
</reference>
<dbReference type="InterPro" id="IPR017939">
    <property type="entry name" value="G-Glutamylcylcotransferase"/>
</dbReference>
<keyword evidence="2" id="KW-0456">Lyase</keyword>
<dbReference type="EMBL" id="CAICTM010001342">
    <property type="protein sequence ID" value="CAB9522818.1"/>
    <property type="molecule type" value="Genomic_DNA"/>
</dbReference>
<dbReference type="Proteomes" id="UP001153069">
    <property type="component" value="Unassembled WGS sequence"/>
</dbReference>
<dbReference type="OrthoDB" id="2924818at2759"/>
<feature type="binding site" evidence="4">
    <location>
        <begin position="15"/>
        <end position="20"/>
    </location>
    <ligand>
        <name>substrate</name>
    </ligand>
</feature>
<dbReference type="SUPFAM" id="SSF110857">
    <property type="entry name" value="Gamma-glutamyl cyclotransferase-like"/>
    <property type="match status" value="1"/>
</dbReference>
<gene>
    <name evidence="5" type="ORF">SEMRO_1344_G264740.1</name>
</gene>
<protein>
    <recommendedName>
        <fullName evidence="1">gamma-glutamylcyclotransferase</fullName>
        <ecNumber evidence="1">4.3.2.9</ecNumber>
    </recommendedName>
</protein>
<dbReference type="PANTHER" id="PTHR12935:SF0">
    <property type="entry name" value="GAMMA-GLUTAMYLCYCLOTRANSFERASE"/>
    <property type="match status" value="1"/>
</dbReference>
<name>A0A9N8HPM8_9STRA</name>
<dbReference type="InterPro" id="IPR013024">
    <property type="entry name" value="GGCT-like"/>
</dbReference>
<evidence type="ECO:0000256" key="4">
    <source>
        <dbReference type="PIRSR" id="PIRSR617939-2"/>
    </source>
</evidence>
<sequence length="283" mass="32498">MCNYNAAALDGYVWYLAIGSMMLPQSYEVRGFHPKQSQAAELLDYRLGFFSCQGFAEAIPSPGDSLHGVMHLVSIEEMRELDKIEAGYIRRLGKARPYGKDCSTTNELVDVTVYCRPEGANKEEENKPPHERYLEILIAGAEHFGVDPNYIQFLKDHDRQPRTFPSQYLSFADPPVGKRFTKFPNQPNDGSLLVCLNGKVIRISYPLDHEHRNFFFNMVQKYGHHFEVGMSQIALDIKLGCIKDMKDCTPELSAYIEDRHYRFMKTNHDIKYYQVIGSYDGKS</sequence>
<dbReference type="PANTHER" id="PTHR12935">
    <property type="entry name" value="GAMMA-GLUTAMYLCYCLOTRANSFERASE"/>
    <property type="match status" value="1"/>
</dbReference>